<evidence type="ECO:0000313" key="2">
    <source>
        <dbReference type="Proteomes" id="UP000633365"/>
    </source>
</evidence>
<sequence length="66" mass="7280">MNDKNYITQADDREEPIPDDMRYTYIGSSVENDGKSYPVVAAIPLGTADCSLPSAEEKLMKLVQGK</sequence>
<name>A0A934WR12_9FIRM</name>
<dbReference type="EMBL" id="JAEQMG010000040">
    <property type="protein sequence ID" value="MBK6087709.1"/>
    <property type="molecule type" value="Genomic_DNA"/>
</dbReference>
<proteinExistence type="predicted"/>
<reference evidence="1" key="1">
    <citation type="submission" date="2021-01" db="EMBL/GenBank/DDBJ databases">
        <title>Genome public.</title>
        <authorList>
            <person name="Liu C."/>
            <person name="Sun Q."/>
        </authorList>
    </citation>
    <scope>NUCLEOTIDE SEQUENCE</scope>
    <source>
        <strain evidence="1">M6</strain>
    </source>
</reference>
<accession>A0A934WR12</accession>
<dbReference type="AlphaFoldDB" id="A0A934WR12"/>
<keyword evidence="2" id="KW-1185">Reference proteome</keyword>
<dbReference type="Proteomes" id="UP000633365">
    <property type="component" value="Unassembled WGS sequence"/>
</dbReference>
<dbReference type="RefSeq" id="WP_201427006.1">
    <property type="nucleotide sequence ID" value="NZ_JAEQMG010000040.1"/>
</dbReference>
<protein>
    <submittedName>
        <fullName evidence="1">Uncharacterized protein</fullName>
    </submittedName>
</protein>
<organism evidence="1 2">
    <name type="scientific">Ruminococcus difficilis</name>
    <dbReference type="NCBI Taxonomy" id="2763069"/>
    <lineage>
        <taxon>Bacteria</taxon>
        <taxon>Bacillati</taxon>
        <taxon>Bacillota</taxon>
        <taxon>Clostridia</taxon>
        <taxon>Eubacteriales</taxon>
        <taxon>Oscillospiraceae</taxon>
        <taxon>Ruminococcus</taxon>
    </lineage>
</organism>
<evidence type="ECO:0000313" key="1">
    <source>
        <dbReference type="EMBL" id="MBK6087709.1"/>
    </source>
</evidence>
<comment type="caution">
    <text evidence="1">The sequence shown here is derived from an EMBL/GenBank/DDBJ whole genome shotgun (WGS) entry which is preliminary data.</text>
</comment>
<gene>
    <name evidence="1" type="ORF">JKK62_03415</name>
</gene>